<gene>
    <name evidence="3" type="ORF">AL504_28370</name>
</gene>
<protein>
    <submittedName>
        <fullName evidence="3">Pilus assembly protein</fullName>
    </submittedName>
</protein>
<evidence type="ECO:0000256" key="1">
    <source>
        <dbReference type="SAM" id="Phobius"/>
    </source>
</evidence>
<reference evidence="4" key="1">
    <citation type="submission" date="2015-12" db="EMBL/GenBank/DDBJ databases">
        <title>FDA dAtabase for Regulatory Grade micrObial Sequences (FDA-ARGOS): Supporting development and validation of Infectious Disease Dx tests.</title>
        <authorList>
            <person name="Case J."/>
            <person name="Tallon L."/>
            <person name="Sadzewicz L."/>
            <person name="Sengamalay N."/>
            <person name="Ott S."/>
            <person name="Godinez A."/>
            <person name="Nagaraj S."/>
            <person name="Nadendla S."/>
            <person name="Sichtig H."/>
        </authorList>
    </citation>
    <scope>NUCLEOTIDE SEQUENCE [LARGE SCALE GENOMIC DNA]</scope>
    <source>
        <strain evidence="4">FDAARGOS_147</strain>
    </source>
</reference>
<accession>A0A0X8P471</accession>
<dbReference type="Proteomes" id="UP000060602">
    <property type="component" value="Chromosome"/>
</dbReference>
<sequence length="180" mass="18522">MGLAASGSPDPLRNLPGRGRAQRGVYSLEFGLVFVVFFLVFYAILTYALVFTAQHSVTLAAQDGARKVLQWQPGAASLTVRANAGRDTALDRSSWITTMSSAAVAVAVCGASGTLSSTAGGACSGQPLSADQIEVTVSYPYGANPLIPNFPFLAQALMPPSSVLSARATVRLGNGLDGGN</sequence>
<dbReference type="Pfam" id="PF07811">
    <property type="entry name" value="TadE"/>
    <property type="match status" value="1"/>
</dbReference>
<keyword evidence="1" id="KW-0812">Transmembrane</keyword>
<dbReference type="AlphaFoldDB" id="A0A0X8P471"/>
<organism evidence="3 4">
    <name type="scientific">Alcaligenes xylosoxydans xylosoxydans</name>
    <name type="common">Achromobacter xylosoxidans</name>
    <dbReference type="NCBI Taxonomy" id="85698"/>
    <lineage>
        <taxon>Bacteria</taxon>
        <taxon>Pseudomonadati</taxon>
        <taxon>Pseudomonadota</taxon>
        <taxon>Betaproteobacteria</taxon>
        <taxon>Burkholderiales</taxon>
        <taxon>Alcaligenaceae</taxon>
        <taxon>Achromobacter</taxon>
    </lineage>
</organism>
<keyword evidence="1" id="KW-1133">Transmembrane helix</keyword>
<evidence type="ECO:0000259" key="2">
    <source>
        <dbReference type="Pfam" id="PF07811"/>
    </source>
</evidence>
<name>A0A0X8P471_ALCXX</name>
<keyword evidence="1" id="KW-0472">Membrane</keyword>
<feature type="domain" description="TadE-like" evidence="2">
    <location>
        <begin position="24"/>
        <end position="66"/>
    </location>
</feature>
<evidence type="ECO:0000313" key="4">
    <source>
        <dbReference type="Proteomes" id="UP000060602"/>
    </source>
</evidence>
<evidence type="ECO:0000313" key="3">
    <source>
        <dbReference type="EMBL" id="AMG39570.2"/>
    </source>
</evidence>
<feature type="transmembrane region" description="Helical" evidence="1">
    <location>
        <begin position="30"/>
        <end position="50"/>
    </location>
</feature>
<dbReference type="InterPro" id="IPR012495">
    <property type="entry name" value="TadE-like_dom"/>
</dbReference>
<dbReference type="EMBL" id="CP014060">
    <property type="protein sequence ID" value="AMG39570.2"/>
    <property type="molecule type" value="Genomic_DNA"/>
</dbReference>
<proteinExistence type="predicted"/>